<name>A0A5C3PLL1_9APHY</name>
<feature type="region of interest" description="Disordered" evidence="1">
    <location>
        <begin position="102"/>
        <end position="126"/>
    </location>
</feature>
<keyword evidence="3" id="KW-1185">Reference proteome</keyword>
<evidence type="ECO:0000256" key="1">
    <source>
        <dbReference type="SAM" id="MobiDB-lite"/>
    </source>
</evidence>
<organism evidence="2 3">
    <name type="scientific">Polyporus arcularius HHB13444</name>
    <dbReference type="NCBI Taxonomy" id="1314778"/>
    <lineage>
        <taxon>Eukaryota</taxon>
        <taxon>Fungi</taxon>
        <taxon>Dikarya</taxon>
        <taxon>Basidiomycota</taxon>
        <taxon>Agaricomycotina</taxon>
        <taxon>Agaricomycetes</taxon>
        <taxon>Polyporales</taxon>
        <taxon>Polyporaceae</taxon>
        <taxon>Polyporus</taxon>
    </lineage>
</organism>
<sequence length="174" mass="18394">MTSSKPDSVFGAFAQQSIVTARTAEPFAACLNIHPATLAQLYTSVGWLARGRRAAAGCANPPPSRFRPRDVLTLPIIDFDDPFSNRSVSKLRRSDSRRRACASGGVCRRPGRAGSAPNGAGPVDPRGAILPSIPSLQGRRLYLRRLVSVAQSGAVVPIALTTAMQSAQRGGLQT</sequence>
<reference evidence="2 3" key="1">
    <citation type="journal article" date="2019" name="Nat. Ecol. Evol.">
        <title>Megaphylogeny resolves global patterns of mushroom evolution.</title>
        <authorList>
            <person name="Varga T."/>
            <person name="Krizsan K."/>
            <person name="Foldi C."/>
            <person name="Dima B."/>
            <person name="Sanchez-Garcia M."/>
            <person name="Sanchez-Ramirez S."/>
            <person name="Szollosi G.J."/>
            <person name="Szarkandi J.G."/>
            <person name="Papp V."/>
            <person name="Albert L."/>
            <person name="Andreopoulos W."/>
            <person name="Angelini C."/>
            <person name="Antonin V."/>
            <person name="Barry K.W."/>
            <person name="Bougher N.L."/>
            <person name="Buchanan P."/>
            <person name="Buyck B."/>
            <person name="Bense V."/>
            <person name="Catcheside P."/>
            <person name="Chovatia M."/>
            <person name="Cooper J."/>
            <person name="Damon W."/>
            <person name="Desjardin D."/>
            <person name="Finy P."/>
            <person name="Geml J."/>
            <person name="Haridas S."/>
            <person name="Hughes K."/>
            <person name="Justo A."/>
            <person name="Karasinski D."/>
            <person name="Kautmanova I."/>
            <person name="Kiss B."/>
            <person name="Kocsube S."/>
            <person name="Kotiranta H."/>
            <person name="LaButti K.M."/>
            <person name="Lechner B.E."/>
            <person name="Liimatainen K."/>
            <person name="Lipzen A."/>
            <person name="Lukacs Z."/>
            <person name="Mihaltcheva S."/>
            <person name="Morgado L.N."/>
            <person name="Niskanen T."/>
            <person name="Noordeloos M.E."/>
            <person name="Ohm R.A."/>
            <person name="Ortiz-Santana B."/>
            <person name="Ovrebo C."/>
            <person name="Racz N."/>
            <person name="Riley R."/>
            <person name="Savchenko A."/>
            <person name="Shiryaev A."/>
            <person name="Soop K."/>
            <person name="Spirin V."/>
            <person name="Szebenyi C."/>
            <person name="Tomsovsky M."/>
            <person name="Tulloss R.E."/>
            <person name="Uehling J."/>
            <person name="Grigoriev I.V."/>
            <person name="Vagvolgyi C."/>
            <person name="Papp T."/>
            <person name="Martin F.M."/>
            <person name="Miettinen O."/>
            <person name="Hibbett D.S."/>
            <person name="Nagy L.G."/>
        </authorList>
    </citation>
    <scope>NUCLEOTIDE SEQUENCE [LARGE SCALE GENOMIC DNA]</scope>
    <source>
        <strain evidence="2 3">HHB13444</strain>
    </source>
</reference>
<gene>
    <name evidence="2" type="ORF">K466DRAFT_400624</name>
</gene>
<evidence type="ECO:0000313" key="2">
    <source>
        <dbReference type="EMBL" id="TFK90171.1"/>
    </source>
</evidence>
<protein>
    <submittedName>
        <fullName evidence="2">Uncharacterized protein</fullName>
    </submittedName>
</protein>
<dbReference type="InParanoid" id="A0A5C3PLL1"/>
<dbReference type="Proteomes" id="UP000308197">
    <property type="component" value="Unassembled WGS sequence"/>
</dbReference>
<proteinExistence type="predicted"/>
<dbReference type="AlphaFoldDB" id="A0A5C3PLL1"/>
<evidence type="ECO:0000313" key="3">
    <source>
        <dbReference type="Proteomes" id="UP000308197"/>
    </source>
</evidence>
<accession>A0A5C3PLL1</accession>
<dbReference type="EMBL" id="ML211053">
    <property type="protein sequence ID" value="TFK90171.1"/>
    <property type="molecule type" value="Genomic_DNA"/>
</dbReference>